<reference evidence="2" key="1">
    <citation type="journal article" date="2014" name="Genome Announc.">
        <title>Draft Genome Sequences of Marine Flavobacterium Nonlabens Strains NR17, NR24, NR27, NR32, NR33, and Ara13.</title>
        <authorList>
            <person name="Nakanishi M."/>
            <person name="Meirelles P."/>
            <person name="Suzuki R."/>
            <person name="Takatani N."/>
            <person name="Mino S."/>
            <person name="Suda W."/>
            <person name="Oshima K."/>
            <person name="Hattori M."/>
            <person name="Ohkuma M."/>
            <person name="Hosokawa M."/>
            <person name="Miyashita K."/>
            <person name="Thompson F.L."/>
            <person name="Niwa A."/>
            <person name="Sawabe T."/>
            <person name="Sawabe T."/>
        </authorList>
    </citation>
    <scope>NUCLEOTIDE SEQUENCE [LARGE SCALE GENOMIC DNA]</scope>
    <source>
        <strain evidence="2">JCM 19294</strain>
    </source>
</reference>
<dbReference type="PANTHER" id="PTHR34818:SF1">
    <property type="entry name" value="PROTEIN BLI-3"/>
    <property type="match status" value="1"/>
</dbReference>
<dbReference type="InterPro" id="IPR012349">
    <property type="entry name" value="Split_barrel_FMN-bd"/>
</dbReference>
<comment type="caution">
    <text evidence="2">The sequence shown here is derived from an EMBL/GenBank/DDBJ whole genome shotgun (WGS) entry which is preliminary data.</text>
</comment>
<protein>
    <recommendedName>
        <fullName evidence="1">General stress protein FMN-binding split barrel domain-containing protein</fullName>
    </recommendedName>
</protein>
<dbReference type="Pfam" id="PF16242">
    <property type="entry name" value="Pyrid_ox_like"/>
    <property type="match status" value="1"/>
</dbReference>
<keyword evidence="3" id="KW-1185">Reference proteome</keyword>
<name>A0A090Q0F9_9FLAO</name>
<dbReference type="eggNOG" id="COG3871">
    <property type="taxonomic scope" value="Bacteria"/>
</dbReference>
<dbReference type="InterPro" id="IPR038725">
    <property type="entry name" value="YdaG_split_barrel_FMN-bd"/>
</dbReference>
<dbReference type="Gene3D" id="2.30.110.10">
    <property type="entry name" value="Electron Transport, Fmn-binding Protein, Chain A"/>
    <property type="match status" value="1"/>
</dbReference>
<organism evidence="2 3">
    <name type="scientific">Nonlabens tegetincola</name>
    <dbReference type="NCBI Taxonomy" id="323273"/>
    <lineage>
        <taxon>Bacteria</taxon>
        <taxon>Pseudomonadati</taxon>
        <taxon>Bacteroidota</taxon>
        <taxon>Flavobacteriia</taxon>
        <taxon>Flavobacteriales</taxon>
        <taxon>Flavobacteriaceae</taxon>
        <taxon>Nonlabens</taxon>
    </lineage>
</organism>
<accession>A0A090Q0F9</accession>
<dbReference type="InterPro" id="IPR052917">
    <property type="entry name" value="Stress-Dev_Protein"/>
</dbReference>
<evidence type="ECO:0000259" key="1">
    <source>
        <dbReference type="Pfam" id="PF16242"/>
    </source>
</evidence>
<dbReference type="EMBL" id="BBML01000002">
    <property type="protein sequence ID" value="GAK96554.1"/>
    <property type="molecule type" value="Genomic_DNA"/>
</dbReference>
<gene>
    <name evidence="2" type="ORF">JCM19294_2067</name>
</gene>
<feature type="domain" description="General stress protein FMN-binding split barrel" evidence="1">
    <location>
        <begin position="8"/>
        <end position="152"/>
    </location>
</feature>
<proteinExistence type="predicted"/>
<dbReference type="PANTHER" id="PTHR34818">
    <property type="entry name" value="PROTEIN BLI-3"/>
    <property type="match status" value="1"/>
</dbReference>
<dbReference type="AlphaFoldDB" id="A0A090Q0F9"/>
<evidence type="ECO:0000313" key="2">
    <source>
        <dbReference type="EMBL" id="GAK96554.1"/>
    </source>
</evidence>
<dbReference type="RefSeq" id="WP_042277884.1">
    <property type="nucleotide sequence ID" value="NZ_BBML01000002.1"/>
</dbReference>
<evidence type="ECO:0000313" key="3">
    <source>
        <dbReference type="Proteomes" id="UP000029221"/>
    </source>
</evidence>
<sequence length="163" mass="18746">MNLTQREAREKYLELTREIQTGILQTALDKFPIHSIPMTLKRVEDDGTILFFSKKDSEHNQNIQIDAESQIVFSDPSSHQFLIVYGETIISHDRELIKELYSNIDNNWFENEEDTSITILKFQPFEGQYWDTKSNALSNMIKLGFTALTGTPTDIGTKGKLTL</sequence>
<dbReference type="Proteomes" id="UP000029221">
    <property type="component" value="Unassembled WGS sequence"/>
</dbReference>
<dbReference type="SUPFAM" id="SSF50475">
    <property type="entry name" value="FMN-binding split barrel"/>
    <property type="match status" value="1"/>
</dbReference>
<dbReference type="STRING" id="319236.BST91_07580"/>